<sequence>MLIFGIMCAVIATLMFSLAFWIYHRRKVKNIKYVVDENGKYTHSLYQTFMKQLPLIFSLVGIVCIIVFIKALLP</sequence>
<feature type="transmembrane region" description="Helical" evidence="1">
    <location>
        <begin position="6"/>
        <end position="23"/>
    </location>
</feature>
<dbReference type="KEGG" id="mcou:NCTC10179_00705"/>
<accession>A0A449B7F6</accession>
<protein>
    <submittedName>
        <fullName evidence="2">Uncharacterized protein</fullName>
    </submittedName>
</protein>
<proteinExistence type="predicted"/>
<dbReference type="RefSeq" id="WP_036435268.1">
    <property type="nucleotide sequence ID" value="NZ_LR215039.1"/>
</dbReference>
<evidence type="ECO:0000313" key="3">
    <source>
        <dbReference type="Proteomes" id="UP000289497"/>
    </source>
</evidence>
<keyword evidence="1" id="KW-0472">Membrane</keyword>
<dbReference type="OrthoDB" id="9933764at2"/>
<keyword evidence="3" id="KW-1185">Reference proteome</keyword>
<reference evidence="2 3" key="1">
    <citation type="submission" date="2019-01" db="EMBL/GenBank/DDBJ databases">
        <authorList>
            <consortium name="Pathogen Informatics"/>
        </authorList>
    </citation>
    <scope>NUCLEOTIDE SEQUENCE [LARGE SCALE GENOMIC DNA]</scope>
    <source>
        <strain evidence="2 3">NCTC10179</strain>
    </source>
</reference>
<gene>
    <name evidence="2" type="ORF">NCTC10179_00705</name>
</gene>
<organism evidence="2 3">
    <name type="scientific">Mycoplasmopsis columboralis</name>
    <dbReference type="NCBI Taxonomy" id="171282"/>
    <lineage>
        <taxon>Bacteria</taxon>
        <taxon>Bacillati</taxon>
        <taxon>Mycoplasmatota</taxon>
        <taxon>Mycoplasmoidales</taxon>
        <taxon>Metamycoplasmataceae</taxon>
        <taxon>Mycoplasmopsis</taxon>
    </lineage>
</organism>
<evidence type="ECO:0000256" key="1">
    <source>
        <dbReference type="SAM" id="Phobius"/>
    </source>
</evidence>
<evidence type="ECO:0000313" key="2">
    <source>
        <dbReference type="EMBL" id="VEU76517.1"/>
    </source>
</evidence>
<dbReference type="EMBL" id="LR215039">
    <property type="protein sequence ID" value="VEU76517.1"/>
    <property type="molecule type" value="Genomic_DNA"/>
</dbReference>
<feature type="transmembrane region" description="Helical" evidence="1">
    <location>
        <begin position="53"/>
        <end position="73"/>
    </location>
</feature>
<dbReference type="AlphaFoldDB" id="A0A449B7F6"/>
<name>A0A449B7F6_9BACT</name>
<keyword evidence="1" id="KW-1133">Transmembrane helix</keyword>
<keyword evidence="1" id="KW-0812">Transmembrane</keyword>
<dbReference type="Proteomes" id="UP000289497">
    <property type="component" value="Chromosome"/>
</dbReference>